<organism evidence="3">
    <name type="scientific">Candidatus Atribacter allofermentans</name>
    <dbReference type="NCBI Taxonomy" id="1852833"/>
    <lineage>
        <taxon>Bacteria</taxon>
        <taxon>Pseudomonadati</taxon>
        <taxon>Atribacterota</taxon>
        <taxon>Atribacteria</taxon>
        <taxon>Atribacterales</taxon>
        <taxon>Atribacteraceae</taxon>
        <taxon>Atribacter</taxon>
    </lineage>
</organism>
<dbReference type="AlphaFoldDB" id="A0A1V5SV80"/>
<dbReference type="EMBL" id="MWBQ01000074">
    <property type="protein sequence ID" value="OQA58440.1"/>
    <property type="molecule type" value="Genomic_DNA"/>
</dbReference>
<dbReference type="PRINTS" id="PR00080">
    <property type="entry name" value="SDRFAMILY"/>
</dbReference>
<dbReference type="PRINTS" id="PR00081">
    <property type="entry name" value="GDHRDH"/>
</dbReference>
<dbReference type="EC" id="1.1.1.100" evidence="3"/>
<reference evidence="3" key="1">
    <citation type="submission" date="2017-02" db="EMBL/GenBank/DDBJ databases">
        <title>Delving into the versatile metabolic prowess of the omnipresent phylum Bacteroidetes.</title>
        <authorList>
            <person name="Nobu M.K."/>
            <person name="Mei R."/>
            <person name="Narihiro T."/>
            <person name="Kuroda K."/>
            <person name="Liu W.-T."/>
        </authorList>
    </citation>
    <scope>NUCLEOTIDE SEQUENCE</scope>
    <source>
        <strain evidence="3">ADurb.Bin276</strain>
    </source>
</reference>
<dbReference type="InterPro" id="IPR020904">
    <property type="entry name" value="Sc_DH/Rdtase_CS"/>
</dbReference>
<dbReference type="GO" id="GO:0032787">
    <property type="term" value="P:monocarboxylic acid metabolic process"/>
    <property type="evidence" value="ECO:0007669"/>
    <property type="project" value="UniProtKB-ARBA"/>
</dbReference>
<dbReference type="PANTHER" id="PTHR42879">
    <property type="entry name" value="3-OXOACYL-(ACYL-CARRIER-PROTEIN) REDUCTASE"/>
    <property type="match status" value="1"/>
</dbReference>
<dbReference type="Proteomes" id="UP000485569">
    <property type="component" value="Unassembled WGS sequence"/>
</dbReference>
<name>A0A1V5SV80_9BACT</name>
<dbReference type="GO" id="GO:0004316">
    <property type="term" value="F:3-oxoacyl-[acyl-carrier-protein] reductase (NADPH) activity"/>
    <property type="evidence" value="ECO:0007669"/>
    <property type="project" value="UniProtKB-EC"/>
</dbReference>
<dbReference type="NCBIfam" id="NF009466">
    <property type="entry name" value="PRK12826.1-2"/>
    <property type="match status" value="1"/>
</dbReference>
<gene>
    <name evidence="3" type="primary">fabG_2</name>
    <name evidence="3" type="ORF">BWY41_01074</name>
</gene>
<proteinExistence type="inferred from homology"/>
<sequence>MPGVSGHVALITGGSRGIGRGISLRLARGGAKIVINYYQNENAAQETLEQIRSLGGEGIAFRADVSKKDQVKRMFEYIQENIGLVDILVNNAGEGQLRSKSTTTIDEEMWDRLYQVNMKGVFLCCAHALPMMIEKHWGRIINISSTAAITGGSSGSHYAATKGAIIPYSKALARDYASQGITVNVVAPGKIETDLFHATTTPEVIPQLIKKIPVGRLGRPDDIAESVFFFASEEAGFVTGQVMIVAGGYA</sequence>
<comment type="similarity">
    <text evidence="1">Belongs to the short-chain dehydrogenases/reductases (SDR) family.</text>
</comment>
<accession>A0A1V5SV80</accession>
<evidence type="ECO:0000256" key="2">
    <source>
        <dbReference type="ARBA" id="ARBA00023002"/>
    </source>
</evidence>
<evidence type="ECO:0000256" key="1">
    <source>
        <dbReference type="ARBA" id="ARBA00006484"/>
    </source>
</evidence>
<dbReference type="InterPro" id="IPR036291">
    <property type="entry name" value="NAD(P)-bd_dom_sf"/>
</dbReference>
<protein>
    <submittedName>
        <fullName evidence="3">3-oxoacyl-(Acyl-carrier-protein) reductase FabG</fullName>
        <ecNumber evidence="3">1.1.1.100</ecNumber>
    </submittedName>
</protein>
<dbReference type="SUPFAM" id="SSF51735">
    <property type="entry name" value="NAD(P)-binding Rossmann-fold domains"/>
    <property type="match status" value="1"/>
</dbReference>
<dbReference type="Pfam" id="PF13561">
    <property type="entry name" value="adh_short_C2"/>
    <property type="match status" value="1"/>
</dbReference>
<dbReference type="InterPro" id="IPR050259">
    <property type="entry name" value="SDR"/>
</dbReference>
<comment type="caution">
    <text evidence="3">The sequence shown here is derived from an EMBL/GenBank/DDBJ whole genome shotgun (WGS) entry which is preliminary data.</text>
</comment>
<keyword evidence="2 3" id="KW-0560">Oxidoreductase</keyword>
<dbReference type="PROSITE" id="PS00061">
    <property type="entry name" value="ADH_SHORT"/>
    <property type="match status" value="1"/>
</dbReference>
<dbReference type="FunFam" id="3.40.50.720:FF:000173">
    <property type="entry name" value="3-oxoacyl-[acyl-carrier protein] reductase"/>
    <property type="match status" value="1"/>
</dbReference>
<dbReference type="InterPro" id="IPR002347">
    <property type="entry name" value="SDR_fam"/>
</dbReference>
<dbReference type="Gene3D" id="3.40.50.720">
    <property type="entry name" value="NAD(P)-binding Rossmann-like Domain"/>
    <property type="match status" value="1"/>
</dbReference>
<evidence type="ECO:0000313" key="3">
    <source>
        <dbReference type="EMBL" id="OQA58440.1"/>
    </source>
</evidence>
<dbReference type="NCBIfam" id="NF005559">
    <property type="entry name" value="PRK07231.1"/>
    <property type="match status" value="1"/>
</dbReference>
<dbReference type="PANTHER" id="PTHR42879:SF2">
    <property type="entry name" value="3-OXOACYL-[ACYL-CARRIER-PROTEIN] REDUCTASE FABG"/>
    <property type="match status" value="1"/>
</dbReference>